<proteinExistence type="predicted"/>
<protein>
    <submittedName>
        <fullName evidence="1">Uncharacterized protein</fullName>
    </submittedName>
</protein>
<dbReference type="AlphaFoldDB" id="A0A0E9RVB3"/>
<reference evidence="1" key="2">
    <citation type="journal article" date="2015" name="Fish Shellfish Immunol.">
        <title>Early steps in the European eel (Anguilla anguilla)-Vibrio vulnificus interaction in the gills: Role of the RtxA13 toxin.</title>
        <authorList>
            <person name="Callol A."/>
            <person name="Pajuelo D."/>
            <person name="Ebbesson L."/>
            <person name="Teles M."/>
            <person name="MacKenzie S."/>
            <person name="Amaro C."/>
        </authorList>
    </citation>
    <scope>NUCLEOTIDE SEQUENCE</scope>
</reference>
<evidence type="ECO:0000313" key="1">
    <source>
        <dbReference type="EMBL" id="JAH32208.1"/>
    </source>
</evidence>
<reference evidence="1" key="1">
    <citation type="submission" date="2014-11" db="EMBL/GenBank/DDBJ databases">
        <authorList>
            <person name="Amaro Gonzalez C."/>
        </authorList>
    </citation>
    <scope>NUCLEOTIDE SEQUENCE</scope>
</reference>
<sequence length="21" mass="2680">MQQEIRYDLFSRFKPLKHVPF</sequence>
<name>A0A0E9RVB3_ANGAN</name>
<organism evidence="1">
    <name type="scientific">Anguilla anguilla</name>
    <name type="common">European freshwater eel</name>
    <name type="synonym">Muraena anguilla</name>
    <dbReference type="NCBI Taxonomy" id="7936"/>
    <lineage>
        <taxon>Eukaryota</taxon>
        <taxon>Metazoa</taxon>
        <taxon>Chordata</taxon>
        <taxon>Craniata</taxon>
        <taxon>Vertebrata</taxon>
        <taxon>Euteleostomi</taxon>
        <taxon>Actinopterygii</taxon>
        <taxon>Neopterygii</taxon>
        <taxon>Teleostei</taxon>
        <taxon>Anguilliformes</taxon>
        <taxon>Anguillidae</taxon>
        <taxon>Anguilla</taxon>
    </lineage>
</organism>
<dbReference type="EMBL" id="GBXM01076369">
    <property type="protein sequence ID" value="JAH32208.1"/>
    <property type="molecule type" value="Transcribed_RNA"/>
</dbReference>
<accession>A0A0E9RVB3</accession>